<dbReference type="InterPro" id="IPR002816">
    <property type="entry name" value="TraB/PrgY/GumN_fam"/>
</dbReference>
<reference evidence="13 14" key="1">
    <citation type="submission" date="2020-08" db="EMBL/GenBank/DDBJ databases">
        <title>Genomic Encyclopedia of Type Strains, Phase IV (KMG-IV): sequencing the most valuable type-strain genomes for metagenomic binning, comparative biology and taxonomic classification.</title>
        <authorList>
            <person name="Goeker M."/>
        </authorList>
    </citation>
    <scope>NUCLEOTIDE SEQUENCE [LARGE SCALE GENOMIC DNA]</scope>
    <source>
        <strain evidence="13 14">DSM 100211</strain>
    </source>
</reference>
<keyword evidence="12" id="KW-0325">Glycoprotein</keyword>
<comment type="cofactor">
    <cofactor evidence="2">
        <name>Co(2+)</name>
        <dbReference type="ChEBI" id="CHEBI:48828"/>
    </cofactor>
</comment>
<evidence type="ECO:0000256" key="11">
    <source>
        <dbReference type="ARBA" id="ARBA00023136"/>
    </source>
</evidence>
<dbReference type="GO" id="GO:0004222">
    <property type="term" value="F:metalloendopeptidase activity"/>
    <property type="evidence" value="ECO:0007669"/>
    <property type="project" value="TreeGrafter"/>
</dbReference>
<evidence type="ECO:0000256" key="10">
    <source>
        <dbReference type="ARBA" id="ARBA00023049"/>
    </source>
</evidence>
<dbReference type="GO" id="GO:0046872">
    <property type="term" value="F:metal ion binding"/>
    <property type="evidence" value="ECO:0007669"/>
    <property type="project" value="UniProtKB-KW"/>
</dbReference>
<keyword evidence="6" id="KW-0479">Metal-binding</keyword>
<evidence type="ECO:0000313" key="14">
    <source>
        <dbReference type="Proteomes" id="UP000574761"/>
    </source>
</evidence>
<evidence type="ECO:0000256" key="2">
    <source>
        <dbReference type="ARBA" id="ARBA00001941"/>
    </source>
</evidence>
<name>A0A7W6DBR3_9HYPH</name>
<dbReference type="PANTHER" id="PTHR31120:SF6">
    <property type="entry name" value="METALLOPROTEASE TIKI HOMOLOG"/>
    <property type="match status" value="1"/>
</dbReference>
<dbReference type="RefSeq" id="WP_183803069.1">
    <property type="nucleotide sequence ID" value="NZ_JACIEE010000004.1"/>
</dbReference>
<keyword evidence="9" id="KW-1133">Transmembrane helix</keyword>
<dbReference type="EMBL" id="JACIEE010000004">
    <property type="protein sequence ID" value="MBB3976843.1"/>
    <property type="molecule type" value="Genomic_DNA"/>
</dbReference>
<dbReference type="Pfam" id="PF01963">
    <property type="entry name" value="TraB_PrgY_gumN"/>
    <property type="match status" value="1"/>
</dbReference>
<keyword evidence="5" id="KW-0812">Transmembrane</keyword>
<organism evidence="13 14">
    <name type="scientific">Mycoplana azooxidifex</name>
    <dbReference type="NCBI Taxonomy" id="1636188"/>
    <lineage>
        <taxon>Bacteria</taxon>
        <taxon>Pseudomonadati</taxon>
        <taxon>Pseudomonadota</taxon>
        <taxon>Alphaproteobacteria</taxon>
        <taxon>Hyphomicrobiales</taxon>
        <taxon>Rhizobiaceae</taxon>
        <taxon>Mycoplana</taxon>
    </lineage>
</organism>
<proteinExistence type="predicted"/>
<dbReference type="CDD" id="cd14789">
    <property type="entry name" value="Tiki"/>
    <property type="match status" value="1"/>
</dbReference>
<evidence type="ECO:0000256" key="7">
    <source>
        <dbReference type="ARBA" id="ARBA00022729"/>
    </source>
</evidence>
<comment type="subcellular location">
    <subcellularLocation>
        <location evidence="3">Membrane</location>
        <topology evidence="3">Single-pass type I membrane protein</topology>
    </subcellularLocation>
</comment>
<evidence type="ECO:0000256" key="12">
    <source>
        <dbReference type="ARBA" id="ARBA00023180"/>
    </source>
</evidence>
<dbReference type="InterPro" id="IPR040230">
    <property type="entry name" value="TIKI1/2-like"/>
</dbReference>
<evidence type="ECO:0000256" key="4">
    <source>
        <dbReference type="ARBA" id="ARBA00022670"/>
    </source>
</evidence>
<keyword evidence="10" id="KW-0482">Metalloprotease</keyword>
<dbReference type="PANTHER" id="PTHR31120">
    <property type="entry name" value="METALLOPROTEASE TIKI"/>
    <property type="match status" value="1"/>
</dbReference>
<dbReference type="GO" id="GO:0016020">
    <property type="term" value="C:membrane"/>
    <property type="evidence" value="ECO:0007669"/>
    <property type="project" value="UniProtKB-SubCell"/>
</dbReference>
<accession>A0A7W6DBR3</accession>
<dbReference type="Proteomes" id="UP000574761">
    <property type="component" value="Unassembled WGS sequence"/>
</dbReference>
<evidence type="ECO:0000256" key="8">
    <source>
        <dbReference type="ARBA" id="ARBA00022801"/>
    </source>
</evidence>
<keyword evidence="14" id="KW-1185">Reference proteome</keyword>
<keyword evidence="7" id="KW-0732">Signal</keyword>
<evidence type="ECO:0008006" key="15">
    <source>
        <dbReference type="Google" id="ProtNLM"/>
    </source>
</evidence>
<keyword evidence="4" id="KW-0645">Protease</keyword>
<protein>
    <recommendedName>
        <fullName evidence="15">Polysaccharide biosynthesis protein GumN</fullName>
    </recommendedName>
</protein>
<sequence>MNRSPFQPRAVFPDRLADTMLWLAASLHVLVAASFLFVLLSLSPANAAEPAACAGKNLLPELQASDPAAYAKLVGEAKASPNGEGIFWKIEKPGTPPSYLLGTMHVTDPRVVAMPDAAQAAYAEARTVVVESDEIADVKKASAAILARPDLTMFTDGRTITGLLGEKDAAILAEGLNARGLSLAAVSRMKPWMIMSFVAIPTCEMARKQAGMAFLDQKLAQDALDDGKTLKGLETMVEQITALDGLPLEPQLAGLLQVVQLGDGIEDVIETMSQLYLSGQTGMILPLMRVPPPGIESDDSGYADFEQRIIIDRNHRMAERAAPILADGNVFIAVGALHLPGKEGVVELLRSAGFTLTPVR</sequence>
<dbReference type="GO" id="GO:0006508">
    <property type="term" value="P:proteolysis"/>
    <property type="evidence" value="ECO:0007669"/>
    <property type="project" value="UniProtKB-KW"/>
</dbReference>
<gene>
    <name evidence="13" type="ORF">GGQ64_002043</name>
</gene>
<evidence type="ECO:0000256" key="6">
    <source>
        <dbReference type="ARBA" id="ARBA00022723"/>
    </source>
</evidence>
<keyword evidence="11" id="KW-0472">Membrane</keyword>
<evidence type="ECO:0000313" key="13">
    <source>
        <dbReference type="EMBL" id="MBB3976843.1"/>
    </source>
</evidence>
<dbReference type="AlphaFoldDB" id="A0A7W6DBR3"/>
<evidence type="ECO:0000256" key="9">
    <source>
        <dbReference type="ARBA" id="ARBA00022989"/>
    </source>
</evidence>
<evidence type="ECO:0000256" key="1">
    <source>
        <dbReference type="ARBA" id="ARBA00001936"/>
    </source>
</evidence>
<dbReference type="GO" id="GO:0030178">
    <property type="term" value="P:negative regulation of Wnt signaling pathway"/>
    <property type="evidence" value="ECO:0007669"/>
    <property type="project" value="InterPro"/>
</dbReference>
<comment type="caution">
    <text evidence="13">The sequence shown here is derived from an EMBL/GenBank/DDBJ whole genome shotgun (WGS) entry which is preliminary data.</text>
</comment>
<evidence type="ECO:0000256" key="5">
    <source>
        <dbReference type="ARBA" id="ARBA00022692"/>
    </source>
</evidence>
<evidence type="ECO:0000256" key="3">
    <source>
        <dbReference type="ARBA" id="ARBA00004479"/>
    </source>
</evidence>
<comment type="cofactor">
    <cofactor evidence="1">
        <name>Mn(2+)</name>
        <dbReference type="ChEBI" id="CHEBI:29035"/>
    </cofactor>
</comment>
<keyword evidence="8" id="KW-0378">Hydrolase</keyword>